<comment type="caution">
    <text evidence="2">The sequence shown here is derived from an EMBL/GenBank/DDBJ whole genome shotgun (WGS) entry which is preliminary data.</text>
</comment>
<protein>
    <recommendedName>
        <fullName evidence="1">Amidohydrolase-related domain-containing protein</fullName>
    </recommendedName>
</protein>
<keyword evidence="3" id="KW-1185">Reference proteome</keyword>
<dbReference type="Gene3D" id="3.20.20.140">
    <property type="entry name" value="Metal-dependent hydrolases"/>
    <property type="match status" value="1"/>
</dbReference>
<dbReference type="GeneID" id="83181655"/>
<evidence type="ECO:0000259" key="1">
    <source>
        <dbReference type="Pfam" id="PF04909"/>
    </source>
</evidence>
<reference evidence="2" key="2">
    <citation type="journal article" date="2023" name="IMA Fungus">
        <title>Comparative genomic study of the Penicillium genus elucidates a diverse pangenome and 15 lateral gene transfer events.</title>
        <authorList>
            <person name="Petersen C."/>
            <person name="Sorensen T."/>
            <person name="Nielsen M.R."/>
            <person name="Sondergaard T.E."/>
            <person name="Sorensen J.L."/>
            <person name="Fitzpatrick D.A."/>
            <person name="Frisvad J.C."/>
            <person name="Nielsen K.L."/>
        </authorList>
    </citation>
    <scope>NUCLEOTIDE SEQUENCE</scope>
    <source>
        <strain evidence="2">IBT 15544</strain>
    </source>
</reference>
<gene>
    <name evidence="2" type="ORF">N7498_007292</name>
</gene>
<dbReference type="SUPFAM" id="SSF51556">
    <property type="entry name" value="Metallo-dependent hydrolases"/>
    <property type="match status" value="1"/>
</dbReference>
<dbReference type="Pfam" id="PF04909">
    <property type="entry name" value="Amidohydro_2"/>
    <property type="match status" value="1"/>
</dbReference>
<evidence type="ECO:0000313" key="3">
    <source>
        <dbReference type="Proteomes" id="UP001150904"/>
    </source>
</evidence>
<dbReference type="InterPro" id="IPR006680">
    <property type="entry name" value="Amidohydro-rel"/>
</dbReference>
<dbReference type="PANTHER" id="PTHR35563">
    <property type="entry name" value="BARREL METAL-DEPENDENT HYDROLASE, PUTATIVE (AFU_ORTHOLOGUE AFUA_1G16240)-RELATED"/>
    <property type="match status" value="1"/>
</dbReference>
<proteinExistence type="predicted"/>
<dbReference type="EMBL" id="JAPQKR010000014">
    <property type="protein sequence ID" value="KAJ5198175.1"/>
    <property type="molecule type" value="Genomic_DNA"/>
</dbReference>
<dbReference type="Proteomes" id="UP001150904">
    <property type="component" value="Unassembled WGS sequence"/>
</dbReference>
<dbReference type="InterPro" id="IPR052358">
    <property type="entry name" value="Aro_Compnd_Degr_Hydrolases"/>
</dbReference>
<accession>A0A9W9MD85</accession>
<dbReference type="PANTHER" id="PTHR35563:SF2">
    <property type="entry name" value="BARREL METAL-DEPENDENT HYDROLASE, PUTATIVE (AFU_ORTHOLOGUE AFUA_1G16240)-RELATED"/>
    <property type="match status" value="1"/>
</dbReference>
<organism evidence="2 3">
    <name type="scientific">Penicillium cinerascens</name>
    <dbReference type="NCBI Taxonomy" id="70096"/>
    <lineage>
        <taxon>Eukaryota</taxon>
        <taxon>Fungi</taxon>
        <taxon>Dikarya</taxon>
        <taxon>Ascomycota</taxon>
        <taxon>Pezizomycotina</taxon>
        <taxon>Eurotiomycetes</taxon>
        <taxon>Eurotiomycetidae</taxon>
        <taxon>Eurotiales</taxon>
        <taxon>Aspergillaceae</taxon>
        <taxon>Penicillium</taxon>
    </lineage>
</organism>
<sequence>MDTGGLSLSGSWDCHLHIFDPDTFPWKPNRTYTPAAAPLDALFKGSSASNYLIVQASVEGCWAGIIHHLQQARRQTSGRGLFRAEIEVDADEDLDEKTLQQLHEVGVRALRLHGEVGVPSGENRIQSAQTSFKRLGRIAKKTGWFIAGTCPLGSWLELGPWLVTAEELDGVRIIIEHSGRLDPGRDVDDYPEFERFLQLLEDHPGKLFVKLCGINRLDSQERADGRMPALPATVVAIAQRVPDSVVWGSDWPHCRFNEGYPREQSVSGKKVDLLHELNLLQAALSPTLWKKLMCDNPKRMFE</sequence>
<reference evidence="2" key="1">
    <citation type="submission" date="2022-12" db="EMBL/GenBank/DDBJ databases">
        <authorList>
            <person name="Petersen C."/>
        </authorList>
    </citation>
    <scope>NUCLEOTIDE SEQUENCE</scope>
    <source>
        <strain evidence="2">IBT 15544</strain>
    </source>
</reference>
<dbReference type="GO" id="GO:0016787">
    <property type="term" value="F:hydrolase activity"/>
    <property type="evidence" value="ECO:0007669"/>
    <property type="project" value="InterPro"/>
</dbReference>
<feature type="domain" description="Amidohydrolase-related" evidence="1">
    <location>
        <begin position="12"/>
        <end position="301"/>
    </location>
</feature>
<dbReference type="InterPro" id="IPR032466">
    <property type="entry name" value="Metal_Hydrolase"/>
</dbReference>
<dbReference type="OrthoDB" id="2135488at2759"/>
<dbReference type="RefSeq" id="XP_058306603.1">
    <property type="nucleotide sequence ID" value="XM_058454354.1"/>
</dbReference>
<dbReference type="AlphaFoldDB" id="A0A9W9MD85"/>
<evidence type="ECO:0000313" key="2">
    <source>
        <dbReference type="EMBL" id="KAJ5198175.1"/>
    </source>
</evidence>
<name>A0A9W9MD85_9EURO</name>